<reference evidence="6" key="1">
    <citation type="journal article" date="2021" name="bioRxiv">
        <title>Whole Genome Assembly and Annotation of Northern Wild Rice, Zizania palustris L., Supports a Whole Genome Duplication in the Zizania Genus.</title>
        <authorList>
            <person name="Haas M."/>
            <person name="Kono T."/>
            <person name="Macchietto M."/>
            <person name="Millas R."/>
            <person name="McGilp L."/>
            <person name="Shao M."/>
            <person name="Duquette J."/>
            <person name="Hirsch C.N."/>
            <person name="Kimball J."/>
        </authorList>
    </citation>
    <scope>NUCLEOTIDE SEQUENCE</scope>
    <source>
        <tissue evidence="6">Fresh leaf tissue</tissue>
    </source>
</reference>
<keyword evidence="1" id="KW-0132">Cell division</keyword>
<dbReference type="Pfam" id="PF00134">
    <property type="entry name" value="Cyclin_N"/>
    <property type="match status" value="1"/>
</dbReference>
<evidence type="ECO:0000313" key="7">
    <source>
        <dbReference type="Proteomes" id="UP000729402"/>
    </source>
</evidence>
<feature type="domain" description="Cyclin N-terminal" evidence="5">
    <location>
        <begin position="73"/>
        <end position="137"/>
    </location>
</feature>
<accession>A0A8J5V4N7</accession>
<name>A0A8J5V4N7_ZIZPA</name>
<proteinExistence type="predicted"/>
<dbReference type="AlphaFoldDB" id="A0A8J5V4N7"/>
<organism evidence="6 7">
    <name type="scientific">Zizania palustris</name>
    <name type="common">Northern wild rice</name>
    <dbReference type="NCBI Taxonomy" id="103762"/>
    <lineage>
        <taxon>Eukaryota</taxon>
        <taxon>Viridiplantae</taxon>
        <taxon>Streptophyta</taxon>
        <taxon>Embryophyta</taxon>
        <taxon>Tracheophyta</taxon>
        <taxon>Spermatophyta</taxon>
        <taxon>Magnoliopsida</taxon>
        <taxon>Liliopsida</taxon>
        <taxon>Poales</taxon>
        <taxon>Poaceae</taxon>
        <taxon>BOP clade</taxon>
        <taxon>Oryzoideae</taxon>
        <taxon>Oryzeae</taxon>
        <taxon>Zizaniinae</taxon>
        <taxon>Zizania</taxon>
    </lineage>
</organism>
<evidence type="ECO:0000256" key="2">
    <source>
        <dbReference type="ARBA" id="ARBA00023127"/>
    </source>
</evidence>
<evidence type="ECO:0000259" key="5">
    <source>
        <dbReference type="Pfam" id="PF00134"/>
    </source>
</evidence>
<keyword evidence="3" id="KW-0131">Cell cycle</keyword>
<protein>
    <recommendedName>
        <fullName evidence="5">Cyclin N-terminal domain-containing protein</fullName>
    </recommendedName>
</protein>
<sequence length="147" mass="15887">MGPMVAPPATREDEDDVAYLLCTEDASSGEFQMQHEEAVASTSSSPAGGAGGDGDYSVAGEEEASIAELIGGEAEHSHSPREDYPGRLRSGRPIDLAARADSIAWILKVREVYGLLPLTAYLAVSYMDRFLSLHRLPVRTYCVHIYV</sequence>
<dbReference type="OrthoDB" id="5590282at2759"/>
<comment type="caution">
    <text evidence="6">The sequence shown here is derived from an EMBL/GenBank/DDBJ whole genome shotgun (WGS) entry which is preliminary data.</text>
</comment>
<evidence type="ECO:0000256" key="3">
    <source>
        <dbReference type="ARBA" id="ARBA00023306"/>
    </source>
</evidence>
<dbReference type="GO" id="GO:0051301">
    <property type="term" value="P:cell division"/>
    <property type="evidence" value="ECO:0007669"/>
    <property type="project" value="UniProtKB-KW"/>
</dbReference>
<evidence type="ECO:0000313" key="6">
    <source>
        <dbReference type="EMBL" id="KAG8047251.1"/>
    </source>
</evidence>
<dbReference type="PROSITE" id="PS00292">
    <property type="entry name" value="CYCLINS"/>
    <property type="match status" value="1"/>
</dbReference>
<dbReference type="Proteomes" id="UP000729402">
    <property type="component" value="Unassembled WGS sequence"/>
</dbReference>
<gene>
    <name evidence="6" type="ORF">GUJ93_ZPchr0008g12549</name>
</gene>
<evidence type="ECO:0000256" key="1">
    <source>
        <dbReference type="ARBA" id="ARBA00022618"/>
    </source>
</evidence>
<reference evidence="6" key="2">
    <citation type="submission" date="2021-02" db="EMBL/GenBank/DDBJ databases">
        <authorList>
            <person name="Kimball J.A."/>
            <person name="Haas M.W."/>
            <person name="Macchietto M."/>
            <person name="Kono T."/>
            <person name="Duquette J."/>
            <person name="Shao M."/>
        </authorList>
    </citation>
    <scope>NUCLEOTIDE SEQUENCE</scope>
    <source>
        <tissue evidence="6">Fresh leaf tissue</tissue>
    </source>
</reference>
<dbReference type="InterPro" id="IPR006671">
    <property type="entry name" value="Cyclin_N"/>
</dbReference>
<keyword evidence="2" id="KW-0195">Cyclin</keyword>
<feature type="region of interest" description="Disordered" evidence="4">
    <location>
        <begin position="30"/>
        <end position="89"/>
    </location>
</feature>
<evidence type="ECO:0000256" key="4">
    <source>
        <dbReference type="SAM" id="MobiDB-lite"/>
    </source>
</evidence>
<keyword evidence="7" id="KW-1185">Reference proteome</keyword>
<feature type="compositionally biased region" description="Basic and acidic residues" evidence="4">
    <location>
        <begin position="73"/>
        <end position="86"/>
    </location>
</feature>
<dbReference type="EMBL" id="JAAALK010000290">
    <property type="protein sequence ID" value="KAG8047251.1"/>
    <property type="molecule type" value="Genomic_DNA"/>
</dbReference>
<dbReference type="InterPro" id="IPR048258">
    <property type="entry name" value="Cyclins_cyclin-box"/>
</dbReference>